<keyword evidence="8" id="KW-1185">Reference proteome</keyword>
<evidence type="ECO:0000313" key="8">
    <source>
        <dbReference type="Proteomes" id="UP000441336"/>
    </source>
</evidence>
<evidence type="ECO:0000256" key="2">
    <source>
        <dbReference type="ARBA" id="ARBA00012438"/>
    </source>
</evidence>
<dbReference type="EC" id="2.7.13.3" evidence="2"/>
<dbReference type="SMART" id="SM00388">
    <property type="entry name" value="HisKA"/>
    <property type="match status" value="1"/>
</dbReference>
<sequence length="727" mass="79459">MKQHYSAPPLVCRLCLLLLGLLAAQSLPAQTPAPDAGRRLSLADTTRVRQLQAQANKRSPESPQALALAQQALALARQLHDARGEAAAQLKLAYFYRLRTQYGLGRQAAQQAQQLFARLGNKGQEAKSYMQLSTIEDLQGNPVPALTLGLRGLRLAEQAGDPQILCRLQATLGTLYTNLEDYPAALALSRAALQSAQQVHDSVMIGATLGNIGNNYAGQKQWPQALRYYQQAQAIHRQLHDEVNKDVQGVNIADVYRQQGRYALARATARRVYASIVARHSTRELPIIQVTLADVYDKLGQPDSALALARPSFALAQQLGDKLTLRDASDLLARLYARRGEYAAAYRYKGLYAAYKDTLTGEATQRKTATLRYGYELEKKQSQIALLTKSRQLQEQQSARQRQQVYLLLAGLLGVAVAAGLFWRNAVLRQRANLHLGAKNAEIARQRDALDQALLTLQATQGQLIQKEKMASLGELTAGIAHEIQNPLNFVNNFADVSQELVQELAEAGARPTRDQGLEADLLGDLNQNLQKISQHGQRASRIVRGMLEHSRQGSAERRPTPLNALVQEYLALAYQALRTKDPSFTAELVTDLAPDLPKVEAAPTELGRVLLNLCHNAFYAVQQRQLAGEASYVPTVSVRTRQAGQHVEVQVQDNGTGMSAEVQAKVFQPFFTTKPAGEGTGLGLSLSYDLITQGHGGTLTVTSESGQGSTFTIRLPLGEASPRALA</sequence>
<dbReference type="InterPro" id="IPR019734">
    <property type="entry name" value="TPR_rpt"/>
</dbReference>
<name>A0A7K1TLI1_9BACT</name>
<dbReference type="Gene3D" id="1.10.287.130">
    <property type="match status" value="1"/>
</dbReference>
<dbReference type="GO" id="GO:0000155">
    <property type="term" value="F:phosphorelay sensor kinase activity"/>
    <property type="evidence" value="ECO:0007669"/>
    <property type="project" value="InterPro"/>
</dbReference>
<evidence type="ECO:0000313" key="7">
    <source>
        <dbReference type="EMBL" id="MVN79278.1"/>
    </source>
</evidence>
<dbReference type="PANTHER" id="PTHR43065">
    <property type="entry name" value="SENSOR HISTIDINE KINASE"/>
    <property type="match status" value="1"/>
</dbReference>
<keyword evidence="4" id="KW-0472">Membrane</keyword>
<keyword evidence="4" id="KW-1133">Transmembrane helix</keyword>
<keyword evidence="4" id="KW-0812">Transmembrane</keyword>
<dbReference type="Gene3D" id="1.25.40.10">
    <property type="entry name" value="Tetratricopeptide repeat domain"/>
    <property type="match status" value="2"/>
</dbReference>
<dbReference type="SMART" id="SM00028">
    <property type="entry name" value="TPR"/>
    <property type="match status" value="4"/>
</dbReference>
<dbReference type="InterPro" id="IPR003661">
    <property type="entry name" value="HisK_dim/P_dom"/>
</dbReference>
<feature type="signal peptide" evidence="5">
    <location>
        <begin position="1"/>
        <end position="29"/>
    </location>
</feature>
<comment type="catalytic activity">
    <reaction evidence="1">
        <text>ATP + protein L-histidine = ADP + protein N-phospho-L-histidine.</text>
        <dbReference type="EC" id="2.7.13.3"/>
    </reaction>
</comment>
<evidence type="ECO:0000259" key="6">
    <source>
        <dbReference type="PROSITE" id="PS50109"/>
    </source>
</evidence>
<dbReference type="AlphaFoldDB" id="A0A7K1TLI1"/>
<dbReference type="Proteomes" id="UP000441336">
    <property type="component" value="Unassembled WGS sequence"/>
</dbReference>
<accession>A0A7K1TLI1</accession>
<evidence type="ECO:0000256" key="5">
    <source>
        <dbReference type="SAM" id="SignalP"/>
    </source>
</evidence>
<evidence type="ECO:0000256" key="4">
    <source>
        <dbReference type="SAM" id="Phobius"/>
    </source>
</evidence>
<dbReference type="CDD" id="cd00082">
    <property type="entry name" value="HisKA"/>
    <property type="match status" value="1"/>
</dbReference>
<evidence type="ECO:0000256" key="3">
    <source>
        <dbReference type="ARBA" id="ARBA00022553"/>
    </source>
</evidence>
<dbReference type="Pfam" id="PF13424">
    <property type="entry name" value="TPR_12"/>
    <property type="match status" value="1"/>
</dbReference>
<dbReference type="SUPFAM" id="SSF48452">
    <property type="entry name" value="TPR-like"/>
    <property type="match status" value="2"/>
</dbReference>
<evidence type="ECO:0000256" key="1">
    <source>
        <dbReference type="ARBA" id="ARBA00000085"/>
    </source>
</evidence>
<keyword evidence="5" id="KW-0732">Signal</keyword>
<protein>
    <recommendedName>
        <fullName evidence="2">histidine kinase</fullName>
        <ecNumber evidence="2">2.7.13.3</ecNumber>
    </recommendedName>
</protein>
<dbReference type="Gene3D" id="3.30.565.10">
    <property type="entry name" value="Histidine kinase-like ATPase, C-terminal domain"/>
    <property type="match status" value="1"/>
</dbReference>
<feature type="chain" id="PRO_5029737579" description="histidine kinase" evidence="5">
    <location>
        <begin position="30"/>
        <end position="727"/>
    </location>
</feature>
<dbReference type="InterPro" id="IPR003594">
    <property type="entry name" value="HATPase_dom"/>
</dbReference>
<dbReference type="Pfam" id="PF00512">
    <property type="entry name" value="HisKA"/>
    <property type="match status" value="1"/>
</dbReference>
<dbReference type="RefSeq" id="WP_157570051.1">
    <property type="nucleotide sequence ID" value="NZ_WQKZ01000013.1"/>
</dbReference>
<dbReference type="Pfam" id="PF02518">
    <property type="entry name" value="HATPase_c"/>
    <property type="match status" value="1"/>
</dbReference>
<reference evidence="7 8" key="1">
    <citation type="submission" date="2019-12" db="EMBL/GenBank/DDBJ databases">
        <title>Hymenobacter sp. HMF4947 Genome sequencing and assembly.</title>
        <authorList>
            <person name="Kang H."/>
            <person name="Cha I."/>
            <person name="Kim H."/>
            <person name="Joh K."/>
        </authorList>
    </citation>
    <scope>NUCLEOTIDE SEQUENCE [LARGE SCALE GENOMIC DNA]</scope>
    <source>
        <strain evidence="7 8">HMF4947</strain>
    </source>
</reference>
<dbReference type="InterPro" id="IPR004358">
    <property type="entry name" value="Sig_transdc_His_kin-like_C"/>
</dbReference>
<dbReference type="SUPFAM" id="SSF55874">
    <property type="entry name" value="ATPase domain of HSP90 chaperone/DNA topoisomerase II/histidine kinase"/>
    <property type="match status" value="1"/>
</dbReference>
<feature type="transmembrane region" description="Helical" evidence="4">
    <location>
        <begin position="405"/>
        <end position="423"/>
    </location>
</feature>
<dbReference type="InterPro" id="IPR036890">
    <property type="entry name" value="HATPase_C_sf"/>
</dbReference>
<dbReference type="SUPFAM" id="SSF47384">
    <property type="entry name" value="Homodimeric domain of signal transducing histidine kinase"/>
    <property type="match status" value="1"/>
</dbReference>
<gene>
    <name evidence="7" type="ORF">GO988_23340</name>
</gene>
<comment type="caution">
    <text evidence="7">The sequence shown here is derived from an EMBL/GenBank/DDBJ whole genome shotgun (WGS) entry which is preliminary data.</text>
</comment>
<dbReference type="SMART" id="SM00387">
    <property type="entry name" value="HATPase_c"/>
    <property type="match status" value="1"/>
</dbReference>
<dbReference type="InterPro" id="IPR011990">
    <property type="entry name" value="TPR-like_helical_dom_sf"/>
</dbReference>
<keyword evidence="3" id="KW-0597">Phosphoprotein</keyword>
<dbReference type="PRINTS" id="PR00344">
    <property type="entry name" value="BCTRLSENSOR"/>
</dbReference>
<organism evidence="7 8">
    <name type="scientific">Hymenobacter ginkgonis</name>
    <dbReference type="NCBI Taxonomy" id="2682976"/>
    <lineage>
        <taxon>Bacteria</taxon>
        <taxon>Pseudomonadati</taxon>
        <taxon>Bacteroidota</taxon>
        <taxon>Cytophagia</taxon>
        <taxon>Cytophagales</taxon>
        <taxon>Hymenobacteraceae</taxon>
        <taxon>Hymenobacter</taxon>
    </lineage>
</organism>
<dbReference type="EMBL" id="WQKZ01000013">
    <property type="protein sequence ID" value="MVN79278.1"/>
    <property type="molecule type" value="Genomic_DNA"/>
</dbReference>
<proteinExistence type="predicted"/>
<dbReference type="PROSITE" id="PS50109">
    <property type="entry name" value="HIS_KIN"/>
    <property type="match status" value="1"/>
</dbReference>
<dbReference type="InterPro" id="IPR036097">
    <property type="entry name" value="HisK_dim/P_sf"/>
</dbReference>
<dbReference type="PANTHER" id="PTHR43065:SF42">
    <property type="entry name" value="TWO-COMPONENT SENSOR PPRA"/>
    <property type="match status" value="1"/>
</dbReference>
<feature type="domain" description="Histidine kinase" evidence="6">
    <location>
        <begin position="479"/>
        <end position="720"/>
    </location>
</feature>
<dbReference type="InterPro" id="IPR005467">
    <property type="entry name" value="His_kinase_dom"/>
</dbReference>